<dbReference type="PANTHER" id="PTHR36510:SF1">
    <property type="entry name" value="GLUTAMATE--CYSTEINE LIGASE 2-RELATED"/>
    <property type="match status" value="1"/>
</dbReference>
<dbReference type="Pfam" id="PF04107">
    <property type="entry name" value="GCS2"/>
    <property type="match status" value="1"/>
</dbReference>
<keyword evidence="2 5" id="KW-0547">Nucleotide-binding</keyword>
<comment type="similarity">
    <text evidence="5">Belongs to the glutamate--cysteine ligase type 2 family. YbdK subfamily.</text>
</comment>
<evidence type="ECO:0000256" key="1">
    <source>
        <dbReference type="ARBA" id="ARBA00022598"/>
    </source>
</evidence>
<dbReference type="EC" id="6.3.2.2" evidence="5"/>
<keyword evidence="1 5" id="KW-0436">Ligase</keyword>
<evidence type="ECO:0000313" key="7">
    <source>
        <dbReference type="Proteomes" id="UP000671828"/>
    </source>
</evidence>
<dbReference type="InterPro" id="IPR050141">
    <property type="entry name" value="GCL_type2/YbdK_subfam"/>
</dbReference>
<gene>
    <name evidence="6" type="ORF">J7S33_25780</name>
</gene>
<keyword evidence="3 5" id="KW-0067">ATP-binding</keyword>
<sequence length="372" mass="39377">MSEVKVTALPSPPTGFGAALSMGVEEEFLLVDAGTGAPAPAAGAVLGDADGVLDLQAEITRYQVESATSVCLTTAEIRDQLVVSRQTLSDLAREHGTRVVATGTPVFGAQRPPPLTDDRRYRAIAQRYGPLVDGLTICGCHVHIGIPDEETGVLISNHLRPWLPVLLAISANSPFFEGRDTGYASWRYVTWSPWPSAGAPPWFASAADYHRGTGTLRTSGAAMDAAMIYWDVRLSANHPTVELRVCDVAATVDEAVLIAALVRAVAATGGGGAPALPVSDLALRTSLWRAARDGVGGLGVEPRTGQLVPAADRVRALLEWARPALQVHGDEELADEGVARLLVDGDGAARQRRAFRRRGSLTDVVDLLVEQT</sequence>
<dbReference type="NCBIfam" id="NF010041">
    <property type="entry name" value="PRK13517.1-1"/>
    <property type="match status" value="1"/>
</dbReference>
<dbReference type="HAMAP" id="MF_01609">
    <property type="entry name" value="Glu_cys_ligase_2"/>
    <property type="match status" value="1"/>
</dbReference>
<dbReference type="NCBIfam" id="TIGR02050">
    <property type="entry name" value="gshA_cyan_rel"/>
    <property type="match status" value="1"/>
</dbReference>
<dbReference type="Proteomes" id="UP000671828">
    <property type="component" value="Chromosome"/>
</dbReference>
<protein>
    <recommendedName>
        <fullName evidence="5">Putative glutamate--cysteine ligase 2</fullName>
        <ecNumber evidence="5">6.3.2.2</ecNumber>
    </recommendedName>
    <alternativeName>
        <fullName evidence="5">Gamma-glutamylcysteine synthetase 2</fullName>
        <shortName evidence="5">GCS 2</shortName>
        <shortName evidence="5">Gamma-GCS 2</shortName>
    </alternativeName>
</protein>
<dbReference type="AlphaFoldDB" id="A0A8T8HXK5"/>
<dbReference type="GO" id="GO:0005524">
    <property type="term" value="F:ATP binding"/>
    <property type="evidence" value="ECO:0007669"/>
    <property type="project" value="UniProtKB-KW"/>
</dbReference>
<dbReference type="GO" id="GO:0004357">
    <property type="term" value="F:glutamate-cysteine ligase activity"/>
    <property type="evidence" value="ECO:0007669"/>
    <property type="project" value="UniProtKB-EC"/>
</dbReference>
<evidence type="ECO:0000313" key="6">
    <source>
        <dbReference type="EMBL" id="QTR02494.1"/>
    </source>
</evidence>
<reference evidence="6" key="1">
    <citation type="submission" date="2021-04" db="EMBL/GenBank/DDBJ databases">
        <title>Saccharothrix algeriensis WGS.</title>
        <authorList>
            <person name="Stuskova K."/>
            <person name="Hakalova E."/>
            <person name="Tebbal A.B."/>
            <person name="Eichmeier A."/>
        </authorList>
    </citation>
    <scope>NUCLEOTIDE SEQUENCE</scope>
    <source>
        <strain evidence="6">NRRL B-24137</strain>
    </source>
</reference>
<dbReference type="EMBL" id="CP072788">
    <property type="protein sequence ID" value="QTR02494.1"/>
    <property type="molecule type" value="Genomic_DNA"/>
</dbReference>
<comment type="function">
    <text evidence="5">ATP-dependent carboxylate-amine ligase which exhibits weak glutamate--cysteine ligase activity.</text>
</comment>
<dbReference type="GO" id="GO:0042398">
    <property type="term" value="P:modified amino acid biosynthetic process"/>
    <property type="evidence" value="ECO:0007669"/>
    <property type="project" value="InterPro"/>
</dbReference>
<evidence type="ECO:0000256" key="5">
    <source>
        <dbReference type="HAMAP-Rule" id="MF_01609"/>
    </source>
</evidence>
<dbReference type="InterPro" id="IPR011793">
    <property type="entry name" value="YbdK"/>
</dbReference>
<organism evidence="6 7">
    <name type="scientific">Saccharothrix algeriensis</name>
    <dbReference type="NCBI Taxonomy" id="173560"/>
    <lineage>
        <taxon>Bacteria</taxon>
        <taxon>Bacillati</taxon>
        <taxon>Actinomycetota</taxon>
        <taxon>Actinomycetes</taxon>
        <taxon>Pseudonocardiales</taxon>
        <taxon>Pseudonocardiaceae</taxon>
        <taxon>Saccharothrix</taxon>
    </lineage>
</organism>
<dbReference type="Gene3D" id="3.30.590.20">
    <property type="match status" value="1"/>
</dbReference>
<dbReference type="InterPro" id="IPR014746">
    <property type="entry name" value="Gln_synth/guanido_kin_cat_dom"/>
</dbReference>
<dbReference type="SUPFAM" id="SSF55931">
    <property type="entry name" value="Glutamine synthetase/guanido kinase"/>
    <property type="match status" value="1"/>
</dbReference>
<evidence type="ECO:0000256" key="3">
    <source>
        <dbReference type="ARBA" id="ARBA00022840"/>
    </source>
</evidence>
<dbReference type="PANTHER" id="PTHR36510">
    <property type="entry name" value="GLUTAMATE--CYSTEINE LIGASE 2-RELATED"/>
    <property type="match status" value="1"/>
</dbReference>
<evidence type="ECO:0000256" key="2">
    <source>
        <dbReference type="ARBA" id="ARBA00022741"/>
    </source>
</evidence>
<name>A0A8T8HXK5_9PSEU</name>
<dbReference type="InterPro" id="IPR006336">
    <property type="entry name" value="GCS2"/>
</dbReference>
<evidence type="ECO:0000256" key="4">
    <source>
        <dbReference type="ARBA" id="ARBA00048819"/>
    </source>
</evidence>
<accession>A0A8T8HXK5</accession>
<comment type="catalytic activity">
    <reaction evidence="4 5">
        <text>L-cysteine + L-glutamate + ATP = gamma-L-glutamyl-L-cysteine + ADP + phosphate + H(+)</text>
        <dbReference type="Rhea" id="RHEA:13285"/>
        <dbReference type="ChEBI" id="CHEBI:15378"/>
        <dbReference type="ChEBI" id="CHEBI:29985"/>
        <dbReference type="ChEBI" id="CHEBI:30616"/>
        <dbReference type="ChEBI" id="CHEBI:35235"/>
        <dbReference type="ChEBI" id="CHEBI:43474"/>
        <dbReference type="ChEBI" id="CHEBI:58173"/>
        <dbReference type="ChEBI" id="CHEBI:456216"/>
        <dbReference type="EC" id="6.3.2.2"/>
    </reaction>
</comment>
<proteinExistence type="inferred from homology"/>